<proteinExistence type="predicted"/>
<dbReference type="CDD" id="cd07010">
    <property type="entry name" value="cupin_PMI_type_I_N_bac"/>
    <property type="match status" value="1"/>
</dbReference>
<name>A0A7X1AZ34_9BACT</name>
<dbReference type="EMBL" id="JACHVA010000053">
    <property type="protein sequence ID" value="MBC2601588.1"/>
    <property type="molecule type" value="Genomic_DNA"/>
</dbReference>
<comment type="caution">
    <text evidence="1">The sequence shown here is derived from an EMBL/GenBank/DDBJ whole genome shotgun (WGS) entry which is preliminary data.</text>
</comment>
<evidence type="ECO:0000313" key="1">
    <source>
        <dbReference type="EMBL" id="MBC2601588.1"/>
    </source>
</evidence>
<dbReference type="Proteomes" id="UP000525652">
    <property type="component" value="Unassembled WGS sequence"/>
</dbReference>
<protein>
    <submittedName>
        <fullName evidence="1">Mannose-6-phosphate isomerase</fullName>
    </submittedName>
</protein>
<evidence type="ECO:0000313" key="2">
    <source>
        <dbReference type="Proteomes" id="UP000525652"/>
    </source>
</evidence>
<dbReference type="AlphaFoldDB" id="A0A7X1AZ34"/>
<accession>A0A7X1AZ34</accession>
<dbReference type="InterPro" id="IPR011051">
    <property type="entry name" value="RmlC_Cupin_sf"/>
</dbReference>
<keyword evidence="1" id="KW-0413">Isomerase</keyword>
<dbReference type="RefSeq" id="WP_185692312.1">
    <property type="nucleotide sequence ID" value="NZ_JACHVA010000053.1"/>
</dbReference>
<sequence length="367" mass="40950">MKKDAPSYLEILPNRVRRNYRGGALLESWTGEGHEGDSERPEDWIGSTVRALNPGLAKVQNEGLTSVRLPDGRSASLPEVLTDAPEYFLGPNHVKQRGHELGFLAKLLDSAIRLNVQAHPTAAFAREHLNSPYGKFETYVVLAVREGANPYLRLGFQHAPEREEWRRIIDEQDIPAMDACFEPIPLKTGEVWRVPGGYPHAIGEGALVLEVMEPSDWVVRCEFEREGIVVPPQGRFMQRGLEFCLNVFDYASRSVSEIREFCRLEPKTISKNTELTVEQLVDETHTDCFSVRRLTLRGETRLPRPGAVGLYLVSHGEGELHSGEQPLGLKQGSRFLIPAGAEAPTIVPTRTDALQLLLCLPTLQSTT</sequence>
<dbReference type="Gene3D" id="2.60.120.10">
    <property type="entry name" value="Jelly Rolls"/>
    <property type="match status" value="2"/>
</dbReference>
<dbReference type="GO" id="GO:0016853">
    <property type="term" value="F:isomerase activity"/>
    <property type="evidence" value="ECO:0007669"/>
    <property type="project" value="UniProtKB-KW"/>
</dbReference>
<dbReference type="SUPFAM" id="SSF51182">
    <property type="entry name" value="RmlC-like cupins"/>
    <property type="match status" value="1"/>
</dbReference>
<organism evidence="1 2">
    <name type="scientific">Puniceicoccus vermicola</name>
    <dbReference type="NCBI Taxonomy" id="388746"/>
    <lineage>
        <taxon>Bacteria</taxon>
        <taxon>Pseudomonadati</taxon>
        <taxon>Verrucomicrobiota</taxon>
        <taxon>Opitutia</taxon>
        <taxon>Puniceicoccales</taxon>
        <taxon>Puniceicoccaceae</taxon>
        <taxon>Puniceicoccus</taxon>
    </lineage>
</organism>
<reference evidence="1 2" key="1">
    <citation type="submission" date="2020-07" db="EMBL/GenBank/DDBJ databases">
        <authorList>
            <person name="Feng X."/>
        </authorList>
    </citation>
    <scope>NUCLEOTIDE SEQUENCE [LARGE SCALE GENOMIC DNA]</scope>
    <source>
        <strain evidence="1 2">JCM14086</strain>
    </source>
</reference>
<keyword evidence="2" id="KW-1185">Reference proteome</keyword>
<dbReference type="InterPro" id="IPR014710">
    <property type="entry name" value="RmlC-like_jellyroll"/>
</dbReference>
<gene>
    <name evidence="1" type="ORF">H5P30_07340</name>
</gene>